<evidence type="ECO:0000256" key="1">
    <source>
        <dbReference type="SAM" id="MobiDB-lite"/>
    </source>
</evidence>
<name>A0A836IXZ0_9TRYP</name>
<dbReference type="GeneID" id="94291501"/>
<evidence type="ECO:0000313" key="2">
    <source>
        <dbReference type="EMBL" id="KAG5508210.1"/>
    </source>
</evidence>
<reference evidence="2 3" key="1">
    <citation type="submission" date="2021-02" db="EMBL/GenBank/DDBJ databases">
        <title>Porcisia hertigi Genome sequencing and assembly.</title>
        <authorList>
            <person name="Almutairi H."/>
            <person name="Gatherer D."/>
        </authorList>
    </citation>
    <scope>NUCLEOTIDE SEQUENCE [LARGE SCALE GENOMIC DNA]</scope>
    <source>
        <strain evidence="2 3">C119</strain>
    </source>
</reference>
<keyword evidence="3" id="KW-1185">Reference proteome</keyword>
<dbReference type="AlphaFoldDB" id="A0A836IXZ0"/>
<accession>A0A836IXZ0</accession>
<feature type="compositionally biased region" description="Low complexity" evidence="1">
    <location>
        <begin position="661"/>
        <end position="675"/>
    </location>
</feature>
<comment type="caution">
    <text evidence="2">The sequence shown here is derived from an EMBL/GenBank/DDBJ whole genome shotgun (WGS) entry which is preliminary data.</text>
</comment>
<feature type="region of interest" description="Disordered" evidence="1">
    <location>
        <begin position="64"/>
        <end position="90"/>
    </location>
</feature>
<dbReference type="KEGG" id="phet:94291501"/>
<feature type="compositionally biased region" description="Polar residues" evidence="1">
    <location>
        <begin position="638"/>
        <end position="649"/>
    </location>
</feature>
<dbReference type="Proteomes" id="UP000674318">
    <property type="component" value="Chromosome 17"/>
</dbReference>
<protein>
    <submittedName>
        <fullName evidence="2">Uncharacterized protein</fullName>
    </submittedName>
</protein>
<evidence type="ECO:0000313" key="3">
    <source>
        <dbReference type="Proteomes" id="UP000674318"/>
    </source>
</evidence>
<dbReference type="EMBL" id="JAFJZO010000017">
    <property type="protein sequence ID" value="KAG5508210.1"/>
    <property type="molecule type" value="Genomic_DNA"/>
</dbReference>
<dbReference type="OrthoDB" id="273270at2759"/>
<dbReference type="RefSeq" id="XP_067758099.1">
    <property type="nucleotide sequence ID" value="XM_067901424.1"/>
</dbReference>
<feature type="region of interest" description="Disordered" evidence="1">
    <location>
        <begin position="1"/>
        <end position="25"/>
    </location>
</feature>
<organism evidence="2 3">
    <name type="scientific">Porcisia hertigi</name>
    <dbReference type="NCBI Taxonomy" id="2761500"/>
    <lineage>
        <taxon>Eukaryota</taxon>
        <taxon>Discoba</taxon>
        <taxon>Euglenozoa</taxon>
        <taxon>Kinetoplastea</taxon>
        <taxon>Metakinetoplastina</taxon>
        <taxon>Trypanosomatida</taxon>
        <taxon>Trypanosomatidae</taxon>
        <taxon>Leishmaniinae</taxon>
        <taxon>Porcisia</taxon>
    </lineage>
</organism>
<sequence>MDTTTTTTTAEGPSPQLCDAVKAEPSTEGECAQQLHKLSRHQDVGPSPSVLDFVALWRRTAVTPSRHTAAPTNAKDAEEVKGAQSSSSSTLAVQTHAPNACIGTLSIGSVVFAPHRVRSGSSACVSGGTAGGSPITAAAAHQLTSPPPPPPPYRLHYALAEVTGIQSMAGTVAVSFLFTDPGIDDETVSMYECVPCPPACLLRWLREEGNPAASRCSLLERVLHVPPQEGALPVKDIYQALQAASPTLDSAPGASPLLAYQQRQRERCVARLHQLCCLSDDDGRGHMTTARNCSGVAHGASERDMAAMRVPLAPSTATADKAVLLGSSAGTATLAASAATISARYVAPTSVHVFFSGIFQQVNAYMEQRCSRHRRRSLADPTTAPLCRGQHPCRGGAAANAVPPPPRVLAIFDCYATLRRFHVFMTVRGHVVQLLDGTDACGAPPLPHTSHAFGAQCKVWLCMLRDDTGEDDAEEEARKDGFSVTGAGADDCNTGVAQAEALMEAQLRRLLAAAPPVDALVSFKEHVTQKQRQEVEEHYQPATLHQQRVTAEVVLQRLMPHLAMDPLVCVLQDVPAPPSTAPTAAAATVVKVSGAVFGANKILVPCSPEQLTLLSTVWASGPAPVSAITSNGGGAEGNSETAAQRQGPHTTKGARKRPRVAETTDSSAPTAAAGAQAQALTPSLLERISLGSFTDVAAATLLDVFADATAVVVKALDPSPADVPATVGDAHRSSGDGRGAAEVLSSIEDVYKKWCVDPSRFGEAFPVFAVVYALVADVFADVSRFRSGRSRSAGGWEAGICDNQPRQRCSNPPAADPSLERAVETRALDTAQMQSMVPLSANRLPRCRLGAHFGDIPRIALVLPRGNPTHHPNLGTQQYLRTLRAFFSPWAVHEAASVATSYAAPVLWHQRGGLLLLFCDEATTQLGALQDEADVVIACGKVAAAWVAANSATRTSHGDSCTGAAAAPVLFAVISEAEVVTPADQLTHLWLPITLSSSTSVREDHESAYAPASGDRVEGCGWWPAMSNEETARTELEATWRRLVATVSADGSANVPARPSSPRRGGAAGRRLHQLEVLPRTVRQAVVLWRHLQTAEATMGAAQDQSCVPSSQLDNEGPWRTLRAVVKEMALSSLTATPVRMTDVALVRSSDGEV</sequence>
<feature type="region of interest" description="Disordered" evidence="1">
    <location>
        <begin position="628"/>
        <end position="675"/>
    </location>
</feature>
<gene>
    <name evidence="2" type="ORF">JKF63_05466</name>
</gene>
<proteinExistence type="predicted"/>